<dbReference type="AlphaFoldDB" id="A0A017HIK4"/>
<organism evidence="2 3">
    <name type="scientific">Rubellimicrobium mesophilum DSM 19309</name>
    <dbReference type="NCBI Taxonomy" id="442562"/>
    <lineage>
        <taxon>Bacteria</taxon>
        <taxon>Pseudomonadati</taxon>
        <taxon>Pseudomonadota</taxon>
        <taxon>Alphaproteobacteria</taxon>
        <taxon>Rhodobacterales</taxon>
        <taxon>Roseobacteraceae</taxon>
        <taxon>Rubellimicrobium</taxon>
    </lineage>
</organism>
<dbReference type="Proteomes" id="UP000019666">
    <property type="component" value="Unassembled WGS sequence"/>
</dbReference>
<dbReference type="PANTHER" id="PTHR46246:SF1">
    <property type="entry name" value="GUANOSINE-3',5'-BIS(DIPHOSPHATE) 3'-PYROPHOSPHOHYDROLASE MESH1"/>
    <property type="match status" value="1"/>
</dbReference>
<evidence type="ECO:0000313" key="3">
    <source>
        <dbReference type="Proteomes" id="UP000019666"/>
    </source>
</evidence>
<protein>
    <submittedName>
        <fullName evidence="2">Metal dependent phosphohydrolase</fullName>
    </submittedName>
</protein>
<dbReference type="OrthoDB" id="9802385at2"/>
<dbReference type="PANTHER" id="PTHR46246">
    <property type="entry name" value="GUANOSINE-3',5'-BIS(DIPHOSPHATE) 3'-PYROPHOSPHOHYDROLASE MESH1"/>
    <property type="match status" value="1"/>
</dbReference>
<name>A0A017HIK4_9RHOB</name>
<proteinExistence type="predicted"/>
<accession>A0A017HIK4</accession>
<keyword evidence="2" id="KW-0378">Hydrolase</keyword>
<dbReference type="HOGENOM" id="CLU_084517_1_1_5"/>
<dbReference type="Gene3D" id="1.10.3210.10">
    <property type="entry name" value="Hypothetical protein af1432"/>
    <property type="match status" value="1"/>
</dbReference>
<gene>
    <name evidence="2" type="ORF">Rumeso_04715</name>
</gene>
<sequence>MEMEEADSLRRVAMAFDLAARAHEGQRRGAGRREPFISHVADVARRVAQSPALDEETLLAALLHDVVEKTDHDMAEVERLFGSEVASVVAELTDDRSLPSREQKHRQIEEAPRFSDRAKRIKLADKASKLASIAAKPPGWWGRPKARREVEQARKVAAGLRGLDPVLEQAFDEEARRADEALS</sequence>
<dbReference type="SUPFAM" id="SSF109604">
    <property type="entry name" value="HD-domain/PDEase-like"/>
    <property type="match status" value="1"/>
</dbReference>
<feature type="region of interest" description="Disordered" evidence="1">
    <location>
        <begin position="94"/>
        <end position="113"/>
    </location>
</feature>
<dbReference type="InterPro" id="IPR052194">
    <property type="entry name" value="MESH1"/>
</dbReference>
<dbReference type="Pfam" id="PF13328">
    <property type="entry name" value="HD_4"/>
    <property type="match status" value="1"/>
</dbReference>
<keyword evidence="3" id="KW-1185">Reference proteome</keyword>
<reference evidence="2 3" key="1">
    <citation type="submission" date="2013-02" db="EMBL/GenBank/DDBJ databases">
        <authorList>
            <person name="Fiebig A."/>
            <person name="Goeker M."/>
            <person name="Klenk H.-P.P."/>
        </authorList>
    </citation>
    <scope>NUCLEOTIDE SEQUENCE [LARGE SCALE GENOMIC DNA]</scope>
    <source>
        <strain evidence="2 3">DSM 19309</strain>
    </source>
</reference>
<dbReference type="GO" id="GO:0008893">
    <property type="term" value="F:guanosine-3',5'-bis(diphosphate) 3'-diphosphatase activity"/>
    <property type="evidence" value="ECO:0007669"/>
    <property type="project" value="TreeGrafter"/>
</dbReference>
<dbReference type="EMBL" id="AOSK01000130">
    <property type="protein sequence ID" value="EYD73594.1"/>
    <property type="molecule type" value="Genomic_DNA"/>
</dbReference>
<dbReference type="RefSeq" id="WP_051521100.1">
    <property type="nucleotide sequence ID" value="NZ_KK088560.1"/>
</dbReference>
<dbReference type="STRING" id="442562.Rumeso_04715"/>
<evidence type="ECO:0000313" key="2">
    <source>
        <dbReference type="EMBL" id="EYD73594.1"/>
    </source>
</evidence>
<comment type="caution">
    <text evidence="2">The sequence shown here is derived from an EMBL/GenBank/DDBJ whole genome shotgun (WGS) entry which is preliminary data.</text>
</comment>
<evidence type="ECO:0000256" key="1">
    <source>
        <dbReference type="SAM" id="MobiDB-lite"/>
    </source>
</evidence>